<accession>A0AAV8ZIM5</accession>
<dbReference type="Proteomes" id="UP001162156">
    <property type="component" value="Unassembled WGS sequence"/>
</dbReference>
<evidence type="ECO:0000259" key="1">
    <source>
        <dbReference type="Pfam" id="PF14529"/>
    </source>
</evidence>
<organism evidence="2 3">
    <name type="scientific">Rhamnusium bicolor</name>
    <dbReference type="NCBI Taxonomy" id="1586634"/>
    <lineage>
        <taxon>Eukaryota</taxon>
        <taxon>Metazoa</taxon>
        <taxon>Ecdysozoa</taxon>
        <taxon>Arthropoda</taxon>
        <taxon>Hexapoda</taxon>
        <taxon>Insecta</taxon>
        <taxon>Pterygota</taxon>
        <taxon>Neoptera</taxon>
        <taxon>Endopterygota</taxon>
        <taxon>Coleoptera</taxon>
        <taxon>Polyphaga</taxon>
        <taxon>Cucujiformia</taxon>
        <taxon>Chrysomeloidea</taxon>
        <taxon>Cerambycidae</taxon>
        <taxon>Lepturinae</taxon>
        <taxon>Rhagiini</taxon>
        <taxon>Rhamnusium</taxon>
    </lineage>
</organism>
<feature type="domain" description="Endonuclease/exonuclease/phosphatase" evidence="1">
    <location>
        <begin position="52"/>
        <end position="146"/>
    </location>
</feature>
<evidence type="ECO:0000313" key="3">
    <source>
        <dbReference type="Proteomes" id="UP001162156"/>
    </source>
</evidence>
<comment type="caution">
    <text evidence="2">The sequence shown here is derived from an EMBL/GenBank/DDBJ whole genome shotgun (WGS) entry which is preliminary data.</text>
</comment>
<dbReference type="Pfam" id="PF14529">
    <property type="entry name" value="Exo_endo_phos_2"/>
    <property type="match status" value="1"/>
</dbReference>
<gene>
    <name evidence="2" type="ORF">NQ314_004757</name>
</gene>
<protein>
    <recommendedName>
        <fullName evidence="1">Endonuclease/exonuclease/phosphatase domain-containing protein</fullName>
    </recommendedName>
</protein>
<keyword evidence="3" id="KW-1185">Reference proteome</keyword>
<dbReference type="InterPro" id="IPR005135">
    <property type="entry name" value="Endo/exonuclease/phosphatase"/>
</dbReference>
<dbReference type="GO" id="GO:0003824">
    <property type="term" value="F:catalytic activity"/>
    <property type="evidence" value="ECO:0007669"/>
    <property type="project" value="InterPro"/>
</dbReference>
<sequence>MAEPNKKRANKGKWITDSNCDAAIWIYNQRLQVIDYETDNTGFVWVELAGVVIYSCYSSPNCTKREFENYLQKLGNNFKKHRNKGIIVAGDLNSKARIWGSPREDERGHMLLEWIAEHSMVTHNKGTDPTFIRRGSQSHLDITMSNY</sequence>
<dbReference type="InterPro" id="IPR036691">
    <property type="entry name" value="Endo/exonu/phosph_ase_sf"/>
</dbReference>
<name>A0AAV8ZIM5_9CUCU</name>
<evidence type="ECO:0000313" key="2">
    <source>
        <dbReference type="EMBL" id="KAJ8964608.1"/>
    </source>
</evidence>
<dbReference type="SUPFAM" id="SSF56219">
    <property type="entry name" value="DNase I-like"/>
    <property type="match status" value="1"/>
</dbReference>
<dbReference type="Gene3D" id="3.60.10.10">
    <property type="entry name" value="Endonuclease/exonuclease/phosphatase"/>
    <property type="match status" value="1"/>
</dbReference>
<reference evidence="2" key="1">
    <citation type="journal article" date="2023" name="Insect Mol. Biol.">
        <title>Genome sequencing provides insights into the evolution of gene families encoding plant cell wall-degrading enzymes in longhorned beetles.</title>
        <authorList>
            <person name="Shin N.R."/>
            <person name="Okamura Y."/>
            <person name="Kirsch R."/>
            <person name="Pauchet Y."/>
        </authorList>
    </citation>
    <scope>NUCLEOTIDE SEQUENCE</scope>
    <source>
        <strain evidence="2">RBIC_L_NR</strain>
    </source>
</reference>
<proteinExistence type="predicted"/>
<dbReference type="AlphaFoldDB" id="A0AAV8ZIM5"/>
<dbReference type="EMBL" id="JANEYF010001339">
    <property type="protein sequence ID" value="KAJ8964608.1"/>
    <property type="molecule type" value="Genomic_DNA"/>
</dbReference>